<gene>
    <name evidence="22" type="ORF">CF386_01735</name>
</gene>
<feature type="domain" description="Histidine kinase" evidence="18">
    <location>
        <begin position="289"/>
        <end position="510"/>
    </location>
</feature>
<evidence type="ECO:0000259" key="20">
    <source>
        <dbReference type="PROSITE" id="PS50885"/>
    </source>
</evidence>
<dbReference type="Pfam" id="PF18947">
    <property type="entry name" value="HAMP_2"/>
    <property type="match status" value="1"/>
</dbReference>
<dbReference type="PANTHER" id="PTHR45339">
    <property type="entry name" value="HYBRID SIGNAL TRANSDUCTION HISTIDINE KINASE J"/>
    <property type="match status" value="1"/>
</dbReference>
<dbReference type="GO" id="GO:0005524">
    <property type="term" value="F:ATP binding"/>
    <property type="evidence" value="ECO:0007669"/>
    <property type="project" value="UniProtKB-KW"/>
</dbReference>
<dbReference type="EMBL" id="CP022355">
    <property type="protein sequence ID" value="ASK77863.1"/>
    <property type="molecule type" value="Genomic_DNA"/>
</dbReference>
<evidence type="ECO:0000256" key="7">
    <source>
        <dbReference type="ARBA" id="ARBA00022679"/>
    </source>
</evidence>
<keyword evidence="10 22" id="KW-0418">Kinase</keyword>
<dbReference type="SUPFAM" id="SSF47226">
    <property type="entry name" value="Histidine-containing phosphotransfer domain, HPT domain"/>
    <property type="match status" value="1"/>
</dbReference>
<dbReference type="CDD" id="cd06225">
    <property type="entry name" value="HAMP"/>
    <property type="match status" value="1"/>
</dbReference>
<feature type="domain" description="HAMP" evidence="20">
    <location>
        <begin position="190"/>
        <end position="242"/>
    </location>
</feature>
<keyword evidence="23" id="KW-1185">Reference proteome</keyword>
<proteinExistence type="predicted"/>
<dbReference type="PROSITE" id="PS50894">
    <property type="entry name" value="HPT"/>
    <property type="match status" value="1"/>
</dbReference>
<dbReference type="SMART" id="SM00388">
    <property type="entry name" value="HisKA"/>
    <property type="match status" value="1"/>
</dbReference>
<feature type="modified residue" description="4-aspartylphosphate" evidence="16">
    <location>
        <position position="707"/>
    </location>
</feature>
<organism evidence="22 23">
    <name type="scientific">Paraphotobacterium marinum</name>
    <dbReference type="NCBI Taxonomy" id="1755811"/>
    <lineage>
        <taxon>Bacteria</taxon>
        <taxon>Pseudomonadati</taxon>
        <taxon>Pseudomonadota</taxon>
        <taxon>Gammaproteobacteria</taxon>
        <taxon>Vibrionales</taxon>
        <taxon>Vibrionaceae</taxon>
        <taxon>Paraphotobacterium</taxon>
    </lineage>
</organism>
<dbReference type="InterPro" id="IPR005467">
    <property type="entry name" value="His_kinase_dom"/>
</dbReference>
<dbReference type="InterPro" id="IPR011006">
    <property type="entry name" value="CheY-like_superfamily"/>
</dbReference>
<dbReference type="AlphaFoldDB" id="A0A220VD14"/>
<dbReference type="GO" id="GO:0000155">
    <property type="term" value="F:phosphorelay sensor kinase activity"/>
    <property type="evidence" value="ECO:0007669"/>
    <property type="project" value="InterPro"/>
</dbReference>
<dbReference type="EC" id="2.7.13.3" evidence="3"/>
<dbReference type="SMART" id="SM00448">
    <property type="entry name" value="REC"/>
    <property type="match status" value="1"/>
</dbReference>
<evidence type="ECO:0000256" key="16">
    <source>
        <dbReference type="PROSITE-ProRule" id="PRU00169"/>
    </source>
</evidence>
<evidence type="ECO:0000256" key="9">
    <source>
        <dbReference type="ARBA" id="ARBA00022741"/>
    </source>
</evidence>
<keyword evidence="11" id="KW-0067">ATP-binding</keyword>
<evidence type="ECO:0000256" key="4">
    <source>
        <dbReference type="ARBA" id="ARBA00022475"/>
    </source>
</evidence>
<dbReference type="InterPro" id="IPR003661">
    <property type="entry name" value="HisK_dim/P_dom"/>
</dbReference>
<keyword evidence="6 16" id="KW-0597">Phosphoprotein</keyword>
<dbReference type="CDD" id="cd00088">
    <property type="entry name" value="HPT"/>
    <property type="match status" value="1"/>
</dbReference>
<dbReference type="Gene3D" id="1.20.120.160">
    <property type="entry name" value="HPT domain"/>
    <property type="match status" value="1"/>
</dbReference>
<evidence type="ECO:0000256" key="15">
    <source>
        <dbReference type="PROSITE-ProRule" id="PRU00110"/>
    </source>
</evidence>
<dbReference type="InterPro" id="IPR001789">
    <property type="entry name" value="Sig_transdc_resp-reg_receiver"/>
</dbReference>
<dbReference type="GO" id="GO:0005886">
    <property type="term" value="C:plasma membrane"/>
    <property type="evidence" value="ECO:0007669"/>
    <property type="project" value="UniProtKB-SubCell"/>
</dbReference>
<name>A0A220VD14_9GAMM</name>
<keyword evidence="7" id="KW-0808">Transferase</keyword>
<evidence type="ECO:0000256" key="8">
    <source>
        <dbReference type="ARBA" id="ARBA00022692"/>
    </source>
</evidence>
<evidence type="ECO:0000256" key="12">
    <source>
        <dbReference type="ARBA" id="ARBA00022989"/>
    </source>
</evidence>
<dbReference type="InterPro" id="IPR019247">
    <property type="entry name" value="Histidine_kinase_BarA_N"/>
</dbReference>
<comment type="catalytic activity">
    <reaction evidence="1">
        <text>ATP + protein L-histidine = ADP + protein N-phospho-L-histidine.</text>
        <dbReference type="EC" id="2.7.13.3"/>
    </reaction>
</comment>
<dbReference type="InterPro" id="IPR003660">
    <property type="entry name" value="HAMP_dom"/>
</dbReference>
<evidence type="ECO:0000256" key="17">
    <source>
        <dbReference type="SAM" id="Phobius"/>
    </source>
</evidence>
<dbReference type="CDD" id="cd16922">
    <property type="entry name" value="HATPase_EvgS-ArcB-TorS-like"/>
    <property type="match status" value="1"/>
</dbReference>
<feature type="domain" description="HPt" evidence="21">
    <location>
        <begin position="802"/>
        <end position="890"/>
    </location>
</feature>
<dbReference type="InterPro" id="IPR036890">
    <property type="entry name" value="HATPase_C_sf"/>
</dbReference>
<dbReference type="Pfam" id="PF00072">
    <property type="entry name" value="Response_reg"/>
    <property type="match status" value="1"/>
</dbReference>
<protein>
    <recommendedName>
        <fullName evidence="3">histidine kinase</fullName>
        <ecNumber evidence="3">2.7.13.3</ecNumber>
    </recommendedName>
</protein>
<dbReference type="Proteomes" id="UP000242175">
    <property type="component" value="Chromosome large"/>
</dbReference>
<dbReference type="InterPro" id="IPR004358">
    <property type="entry name" value="Sig_transdc_His_kin-like_C"/>
</dbReference>
<dbReference type="PROSITE" id="PS50885">
    <property type="entry name" value="HAMP"/>
    <property type="match status" value="1"/>
</dbReference>
<sequence length="890" mass="100804">MTKNGLKARVFTLTLAPTLIIGLFLSIFFTINRYNDLENQLVETGTNIIDPLAASCSQGLESRDIEKVLKFINYSHRRHSDIVRSIAIFDKNNQIFAMSNYHKDFKALQLKSIKNIPFNDVSTFHENNLIIHSPIFGYSAKTAHKVIGYVSLEIDLSSLHLQQYYEILTALIALIFGFLLSGVFAYRLMKDVTTPINHMVKIINKIKQGHLSIRIKGQLLGELDTLKNGINSMAISLSEYHNDMEKTIEQTTSDLRATLEQYEIQNVELDIAKRKAQEAARIKSEFLANMSHELRTPLNGVIGFTRQTLKTELTANQKDNLVTIEKSANNLLTIINDILDFSKLEAKKLILENTSLDFYDTVYEVIQLLSPSAHEKNIDLSLFISSAIPKKLSGDTLRIQQILTNIVGNAIKFTQSGFIEIIVELKSLKSSEVEIEFQINDSGIGISSQQKKHLFRAFSQADTSISRQYGGTGLGLVITKKLINHMKGDIFIDSKLNEGTNILFNLKLQNHNYKQSVVKMENTHKKALILCKNKTAKRSLIQLFNNNGVYDIDFRVEADKYEYIVAVFSPVDLSKDSNITQNFIEGIYSLSSNLTIALPSNQSVLKEILIKMKVGKIYSAPIDINKLRAELFYRKPSETYKKELENHSINRKPKLGISVLAVDDNEANLKLIQALLNEYCLSTEIVNNGKGALQKCQTKQFDIIFMDIQMPEMDGIETSQLIKNTSFNKLTPIIAVTAHAFLEEKQKYLQKGMSDYLPKPIDEHVLYNILVKWTQQDLLDINPTQIQSGINFQLALKSCANNKVLANDMIKMFKIELNDVEEKITNLIKVDDNDNMKTLIHKLHGSSVYCGAQKISKLCFTIENNLKKGKAIKDVEPELFELIDEINIII</sequence>
<dbReference type="Gene3D" id="1.10.287.130">
    <property type="match status" value="1"/>
</dbReference>
<reference evidence="22 23" key="1">
    <citation type="journal article" date="2016" name="Int. J. Syst. Evol. Microbiol.">
        <title>Paraphotobacterium marinum gen. nov., sp. nov., a member of the family Vibrionaceae, isolated from surface seawater.</title>
        <authorList>
            <person name="Huang Z."/>
            <person name="Dong C."/>
            <person name="Shao Z."/>
        </authorList>
    </citation>
    <scope>NUCLEOTIDE SEQUENCE [LARGE SCALE GENOMIC DNA]</scope>
    <source>
        <strain evidence="22 23">NSCS20N07D</strain>
    </source>
</reference>
<dbReference type="FunFam" id="3.30.565.10:FF:000010">
    <property type="entry name" value="Sensor histidine kinase RcsC"/>
    <property type="match status" value="1"/>
</dbReference>
<feature type="transmembrane region" description="Helical" evidence="17">
    <location>
        <begin position="167"/>
        <end position="189"/>
    </location>
</feature>
<dbReference type="PROSITE" id="PS50110">
    <property type="entry name" value="RESPONSE_REGULATORY"/>
    <property type="match status" value="1"/>
</dbReference>
<dbReference type="SUPFAM" id="SSF55874">
    <property type="entry name" value="ATPase domain of HSP90 chaperone/DNA topoisomerase II/histidine kinase"/>
    <property type="match status" value="1"/>
</dbReference>
<evidence type="ECO:0000256" key="2">
    <source>
        <dbReference type="ARBA" id="ARBA00004429"/>
    </source>
</evidence>
<dbReference type="Gene3D" id="3.30.565.10">
    <property type="entry name" value="Histidine kinase-like ATPase, C-terminal domain"/>
    <property type="match status" value="1"/>
</dbReference>
<evidence type="ECO:0000256" key="14">
    <source>
        <dbReference type="ARBA" id="ARBA00023136"/>
    </source>
</evidence>
<dbReference type="PANTHER" id="PTHR45339:SF1">
    <property type="entry name" value="HYBRID SIGNAL TRANSDUCTION HISTIDINE KINASE J"/>
    <property type="match status" value="1"/>
</dbReference>
<comment type="subcellular location">
    <subcellularLocation>
        <location evidence="2">Cell inner membrane</location>
        <topology evidence="2">Multi-pass membrane protein</topology>
    </subcellularLocation>
</comment>
<feature type="transmembrane region" description="Helical" evidence="17">
    <location>
        <begin position="12"/>
        <end position="31"/>
    </location>
</feature>
<dbReference type="Gene3D" id="6.10.340.10">
    <property type="match status" value="1"/>
</dbReference>
<dbReference type="KEGG" id="pmai:CF386_01735"/>
<evidence type="ECO:0000313" key="22">
    <source>
        <dbReference type="EMBL" id="ASK77863.1"/>
    </source>
</evidence>
<dbReference type="PROSITE" id="PS50109">
    <property type="entry name" value="HIS_KIN"/>
    <property type="match status" value="1"/>
</dbReference>
<dbReference type="SMART" id="SM00387">
    <property type="entry name" value="HATPase_c"/>
    <property type="match status" value="1"/>
</dbReference>
<evidence type="ECO:0000256" key="10">
    <source>
        <dbReference type="ARBA" id="ARBA00022777"/>
    </source>
</evidence>
<dbReference type="Pfam" id="PF00512">
    <property type="entry name" value="HisKA"/>
    <property type="match status" value="1"/>
</dbReference>
<dbReference type="CDD" id="cd17546">
    <property type="entry name" value="REC_hyHK_CKI1_RcsC-like"/>
    <property type="match status" value="1"/>
</dbReference>
<evidence type="ECO:0000256" key="6">
    <source>
        <dbReference type="ARBA" id="ARBA00022553"/>
    </source>
</evidence>
<dbReference type="Pfam" id="PF02518">
    <property type="entry name" value="HATPase_c"/>
    <property type="match status" value="1"/>
</dbReference>
<evidence type="ECO:0000259" key="19">
    <source>
        <dbReference type="PROSITE" id="PS50110"/>
    </source>
</evidence>
<dbReference type="SUPFAM" id="SSF158472">
    <property type="entry name" value="HAMP domain-like"/>
    <property type="match status" value="1"/>
</dbReference>
<keyword evidence="12 17" id="KW-1133">Transmembrane helix</keyword>
<accession>A0A220VD14</accession>
<keyword evidence="5" id="KW-0997">Cell inner membrane</keyword>
<evidence type="ECO:0000256" key="1">
    <source>
        <dbReference type="ARBA" id="ARBA00000085"/>
    </source>
</evidence>
<dbReference type="PRINTS" id="PR00344">
    <property type="entry name" value="BCTRLSENSOR"/>
</dbReference>
<keyword evidence="9" id="KW-0547">Nucleotide-binding</keyword>
<dbReference type="SUPFAM" id="SSF52172">
    <property type="entry name" value="CheY-like"/>
    <property type="match status" value="1"/>
</dbReference>
<evidence type="ECO:0000259" key="21">
    <source>
        <dbReference type="PROSITE" id="PS50894"/>
    </source>
</evidence>
<dbReference type="NCBIfam" id="NF008318">
    <property type="entry name" value="PRK11107.1"/>
    <property type="match status" value="1"/>
</dbReference>
<dbReference type="SMART" id="SM00304">
    <property type="entry name" value="HAMP"/>
    <property type="match status" value="1"/>
</dbReference>
<evidence type="ECO:0000259" key="18">
    <source>
        <dbReference type="PROSITE" id="PS50109"/>
    </source>
</evidence>
<keyword evidence="8 17" id="KW-0812">Transmembrane</keyword>
<dbReference type="Pfam" id="PF09984">
    <property type="entry name" value="sCache_4"/>
    <property type="match status" value="1"/>
</dbReference>
<dbReference type="Pfam" id="PF01627">
    <property type="entry name" value="Hpt"/>
    <property type="match status" value="1"/>
</dbReference>
<dbReference type="CDD" id="cd00082">
    <property type="entry name" value="HisKA"/>
    <property type="match status" value="1"/>
</dbReference>
<dbReference type="OrthoDB" id="9810730at2"/>
<dbReference type="SUPFAM" id="SSF47384">
    <property type="entry name" value="Homodimeric domain of signal transducing histidine kinase"/>
    <property type="match status" value="1"/>
</dbReference>
<dbReference type="InterPro" id="IPR036641">
    <property type="entry name" value="HPT_dom_sf"/>
</dbReference>
<evidence type="ECO:0000256" key="11">
    <source>
        <dbReference type="ARBA" id="ARBA00022840"/>
    </source>
</evidence>
<feature type="domain" description="Response regulatory" evidence="19">
    <location>
        <begin position="658"/>
        <end position="774"/>
    </location>
</feature>
<dbReference type="InterPro" id="IPR003594">
    <property type="entry name" value="HATPase_dom"/>
</dbReference>
<evidence type="ECO:0000256" key="3">
    <source>
        <dbReference type="ARBA" id="ARBA00012438"/>
    </source>
</evidence>
<dbReference type="InterPro" id="IPR008207">
    <property type="entry name" value="Sig_transdc_His_kin_Hpt_dom"/>
</dbReference>
<dbReference type="FunFam" id="1.10.287.130:FF:000003">
    <property type="entry name" value="Histidine kinase"/>
    <property type="match status" value="1"/>
</dbReference>
<keyword evidence="13" id="KW-0902">Two-component regulatory system</keyword>
<evidence type="ECO:0000256" key="13">
    <source>
        <dbReference type="ARBA" id="ARBA00023012"/>
    </source>
</evidence>
<dbReference type="InterPro" id="IPR036097">
    <property type="entry name" value="HisK_dim/P_sf"/>
</dbReference>
<dbReference type="Gene3D" id="3.40.50.2300">
    <property type="match status" value="1"/>
</dbReference>
<evidence type="ECO:0000256" key="5">
    <source>
        <dbReference type="ARBA" id="ARBA00022519"/>
    </source>
</evidence>
<keyword evidence="4" id="KW-1003">Cell membrane</keyword>
<dbReference type="RefSeq" id="WP_089072773.1">
    <property type="nucleotide sequence ID" value="NZ_CBCSAM010000005.1"/>
</dbReference>
<feature type="modified residue" description="Phosphohistidine" evidence="15">
    <location>
        <position position="841"/>
    </location>
</feature>
<evidence type="ECO:0000313" key="23">
    <source>
        <dbReference type="Proteomes" id="UP000242175"/>
    </source>
</evidence>
<keyword evidence="14 17" id="KW-0472">Membrane</keyword>